<dbReference type="GO" id="GO:0005737">
    <property type="term" value="C:cytoplasm"/>
    <property type="evidence" value="ECO:0007669"/>
    <property type="project" value="TreeGrafter"/>
</dbReference>
<gene>
    <name evidence="2" type="ORF">sr12776</name>
</gene>
<organism evidence="2 3">
    <name type="scientific">Sporisorium reilianum (strain SRZ2)</name>
    <name type="common">Maize head smut fungus</name>
    <dbReference type="NCBI Taxonomy" id="999809"/>
    <lineage>
        <taxon>Eukaryota</taxon>
        <taxon>Fungi</taxon>
        <taxon>Dikarya</taxon>
        <taxon>Basidiomycota</taxon>
        <taxon>Ustilaginomycotina</taxon>
        <taxon>Ustilaginomycetes</taxon>
        <taxon>Ustilaginales</taxon>
        <taxon>Ustilaginaceae</taxon>
        <taxon>Sporisorium</taxon>
    </lineage>
</organism>
<dbReference type="Gene3D" id="1.20.58.1520">
    <property type="match status" value="1"/>
</dbReference>
<dbReference type="Proteomes" id="UP000008867">
    <property type="component" value="Chromosome 3"/>
</dbReference>
<feature type="region of interest" description="Disordered" evidence="1">
    <location>
        <begin position="95"/>
        <end position="120"/>
    </location>
</feature>
<dbReference type="OrthoDB" id="642895at2759"/>
<dbReference type="AlphaFoldDB" id="E6ZXG2"/>
<evidence type="ECO:0000313" key="3">
    <source>
        <dbReference type="Proteomes" id="UP000008867"/>
    </source>
</evidence>
<dbReference type="GO" id="GO:0008017">
    <property type="term" value="F:microtubule binding"/>
    <property type="evidence" value="ECO:0007669"/>
    <property type="project" value="InterPro"/>
</dbReference>
<reference evidence="2 3" key="1">
    <citation type="journal article" date="2010" name="Science">
        <title>Pathogenicity determinants in smut fungi revealed by genome comparison.</title>
        <authorList>
            <person name="Schirawski J."/>
            <person name="Mannhaupt G."/>
            <person name="Muench K."/>
            <person name="Brefort T."/>
            <person name="Schipper K."/>
            <person name="Doehlemann G."/>
            <person name="Di Stasio M."/>
            <person name="Roessel N."/>
            <person name="Mendoza-Mendoza A."/>
            <person name="Pester D."/>
            <person name="Mueller O."/>
            <person name="Winterberg B."/>
            <person name="Meyer E."/>
            <person name="Ghareeb H."/>
            <person name="Wollenberg T."/>
            <person name="Muensterkoetter M."/>
            <person name="Wong P."/>
            <person name="Walter M."/>
            <person name="Stukenbrock E."/>
            <person name="Gueldener U."/>
            <person name="Kahmann R."/>
        </authorList>
    </citation>
    <scope>NUCLEOTIDE SEQUENCE [LARGE SCALE GENOMIC DNA]</scope>
    <source>
        <strain evidence="3">SRZ2</strain>
    </source>
</reference>
<dbReference type="PANTHER" id="PTHR19321">
    <property type="entry name" value="PROTEIN REGULATOR OF CYTOKINESIS 1 PRC1-RELATED"/>
    <property type="match status" value="1"/>
</dbReference>
<feature type="compositionally biased region" description="Low complexity" evidence="1">
    <location>
        <begin position="99"/>
        <end position="120"/>
    </location>
</feature>
<dbReference type="Pfam" id="PF03999">
    <property type="entry name" value="MAP65_ASE1"/>
    <property type="match status" value="1"/>
</dbReference>
<feature type="compositionally biased region" description="Basic and acidic residues" evidence="1">
    <location>
        <begin position="540"/>
        <end position="549"/>
    </location>
</feature>
<proteinExistence type="predicted"/>
<dbReference type="PANTHER" id="PTHR19321:SF41">
    <property type="entry name" value="FASCETTO-RELATED"/>
    <property type="match status" value="1"/>
</dbReference>
<evidence type="ECO:0000313" key="2">
    <source>
        <dbReference type="EMBL" id="CBQ71919.1"/>
    </source>
</evidence>
<feature type="compositionally biased region" description="Low complexity" evidence="1">
    <location>
        <begin position="335"/>
        <end position="349"/>
    </location>
</feature>
<protein>
    <submittedName>
        <fullName evidence="2">Uncharacterized protein</fullName>
    </submittedName>
</protein>
<dbReference type="GO" id="GO:1990023">
    <property type="term" value="C:mitotic spindle midzone"/>
    <property type="evidence" value="ECO:0007669"/>
    <property type="project" value="TreeGrafter"/>
</dbReference>
<keyword evidence="3" id="KW-1185">Reference proteome</keyword>
<sequence>MDAAALATLLSDSTQKLVSLHSQIGHPPEALQGALDALHQALKTAVDDQIGKVQREAQDLSAECSRIHADNAHIKRALGDKSLSANPSLQNAIGKRMVSAASPTASTSESASADSADSQPLLQRRSQLQIEQTRLKASYIAKEAQLDRLAAKLQTYVPLLGTFVKIPPDSSQESVSIDAALASAFRDVSQPRIALFEAEMIRCSKEVNARSERLQTSLLEIVQLWSELNLEPAQPAAPSDDHVFDSQQLGDDIDCGGGTISFDRAILSHLQLEPIHDDETGKFIGEFVTTEQPERRDASATRSSQAIDDLLSETPTRASLGGQPARNSGDLAMQLSSASKSAAAPAAPSHLLDPSEVNLARAAKKLQWLEAEKQRREMLIQELYDELSELWAKFDVPEEEMDAFVMDHRGSTMDVIDAYHAELEKMKQLKAQHMSLFITKTRERIATLWDSLFLTDDERQASFPPFFIDVSADVDPNLDEPLPTDEILASHEQMIDLLTEQVRVKAPVLKVIGRYKELLDQARQLDESASDGSRLLGRSNRGDPGRLLREEKMRKRVKVQKPKIEAELLKVIPAWEEEHGEAFTINGVRYLDELLEQVEGSKENAVRKRTRTVSGAQPTAPPVSAPPSVRRGPLAPSATSNRGVAATPMRSMTPHQGTIKKPRIAAPPATVAAPSTRTPSVRQGAVPASVSRMTSARVPMSAAPKAHYGGSAASISRPASSMAGAYRTASSASYAAGPGSPSRIPGPSPHLVPKPFGAAPSVPGYASAYGARSVTTASVGLAARTVKAQRESFRPRPSLVAKVPRNATVVGGAASVRTGGATISPGRASKWGDMGPPRWPAAGQPTHAHRDVSCVSATSSIHTDITTVIHPTTAAGVAPATRRAELAKKTRRAPSMSLEACLANLAATSSHGKTRLGEAGRDLGISSIRSVSSSDDIVNQADDVANHDSCARVRGWKDGLRIAGAGLDDDVVDAAAVVDADAAPTLPRSGSSNWELVGEAEPEPAYYSHDAHAAMAA</sequence>
<dbReference type="eggNOG" id="KOG4302">
    <property type="taxonomic scope" value="Eukaryota"/>
</dbReference>
<feature type="compositionally biased region" description="Low complexity" evidence="1">
    <location>
        <begin position="664"/>
        <end position="680"/>
    </location>
</feature>
<dbReference type="InterPro" id="IPR007145">
    <property type="entry name" value="MAP65_Ase1_PRC1"/>
</dbReference>
<name>E6ZXG2_SPORE</name>
<evidence type="ECO:0000256" key="1">
    <source>
        <dbReference type="SAM" id="MobiDB-lite"/>
    </source>
</evidence>
<feature type="region of interest" description="Disordered" evidence="1">
    <location>
        <begin position="312"/>
        <end position="349"/>
    </location>
</feature>
<dbReference type="GO" id="GO:0051256">
    <property type="term" value="P:mitotic spindle midzone assembly"/>
    <property type="evidence" value="ECO:0007669"/>
    <property type="project" value="TreeGrafter"/>
</dbReference>
<feature type="region of interest" description="Disordered" evidence="1">
    <location>
        <begin position="602"/>
        <end position="692"/>
    </location>
</feature>
<dbReference type="HOGENOM" id="CLU_299995_0_0_1"/>
<accession>E6ZXG2</accession>
<feature type="region of interest" description="Disordered" evidence="1">
    <location>
        <begin position="529"/>
        <end position="549"/>
    </location>
</feature>
<dbReference type="EMBL" id="FQ311452">
    <property type="protein sequence ID" value="CBQ71919.1"/>
    <property type="molecule type" value="Genomic_DNA"/>
</dbReference>
<dbReference type="VEuPathDB" id="FungiDB:sr12776"/>